<dbReference type="PRINTS" id="PR00081">
    <property type="entry name" value="GDHRDH"/>
</dbReference>
<dbReference type="PRINTS" id="PR00080">
    <property type="entry name" value="SDRFAMILY"/>
</dbReference>
<dbReference type="InterPro" id="IPR036291">
    <property type="entry name" value="NAD(P)-bd_dom_sf"/>
</dbReference>
<name>A0ABW6ZNQ6_9HYPH</name>
<evidence type="ECO:0000256" key="1">
    <source>
        <dbReference type="ARBA" id="ARBA00006484"/>
    </source>
</evidence>
<dbReference type="SMART" id="SM00822">
    <property type="entry name" value="PKS_KR"/>
    <property type="match status" value="1"/>
</dbReference>
<reference evidence="5 6" key="1">
    <citation type="submission" date="2024-02" db="EMBL/GenBank/DDBJ databases">
        <title>Expansion and revision of Xanthobacter and proposal of Roseixanthobacter gen. nov.</title>
        <authorList>
            <person name="Soltysiak M.P.M."/>
            <person name="Jalihal A."/>
            <person name="Ory A."/>
            <person name="Chrisophersen C."/>
            <person name="Lee A.D."/>
            <person name="Boulton J."/>
            <person name="Springer M."/>
        </authorList>
    </citation>
    <scope>NUCLEOTIDE SEQUENCE [LARGE SCALE GENOMIC DNA]</scope>
    <source>
        <strain evidence="5 6">CB5</strain>
    </source>
</reference>
<evidence type="ECO:0000256" key="2">
    <source>
        <dbReference type="ARBA" id="ARBA00023002"/>
    </source>
</evidence>
<evidence type="ECO:0000313" key="6">
    <source>
        <dbReference type="Proteomes" id="UP001604043"/>
    </source>
</evidence>
<dbReference type="Gene3D" id="3.40.50.720">
    <property type="entry name" value="NAD(P)-binding Rossmann-like Domain"/>
    <property type="match status" value="1"/>
</dbReference>
<dbReference type="PANTHER" id="PTHR45024">
    <property type="entry name" value="DEHYDROGENASES, SHORT CHAIN"/>
    <property type="match status" value="1"/>
</dbReference>
<evidence type="ECO:0000313" key="5">
    <source>
        <dbReference type="EMBL" id="MFG1255350.1"/>
    </source>
</evidence>
<comment type="caution">
    <text evidence="5">The sequence shown here is derived from an EMBL/GenBank/DDBJ whole genome shotgun (WGS) entry which is preliminary data.</text>
</comment>
<evidence type="ECO:0000256" key="3">
    <source>
        <dbReference type="RuleBase" id="RU000363"/>
    </source>
</evidence>
<dbReference type="PANTHER" id="PTHR45024:SF2">
    <property type="entry name" value="SCP2 DOMAIN-CONTAINING PROTEIN"/>
    <property type="match status" value="1"/>
</dbReference>
<dbReference type="EMBL" id="JBAFUR010000010">
    <property type="protein sequence ID" value="MFG1255350.1"/>
    <property type="molecule type" value="Genomic_DNA"/>
</dbReference>
<gene>
    <name evidence="5" type="ORF">V5F30_24280</name>
</gene>
<evidence type="ECO:0000259" key="4">
    <source>
        <dbReference type="SMART" id="SM00822"/>
    </source>
</evidence>
<comment type="similarity">
    <text evidence="1 3">Belongs to the short-chain dehydrogenases/reductases (SDR) family.</text>
</comment>
<dbReference type="RefSeq" id="WP_394010269.1">
    <property type="nucleotide sequence ID" value="NZ_JBAFUR010000010.1"/>
</dbReference>
<keyword evidence="2" id="KW-0560">Oxidoreductase</keyword>
<dbReference type="SUPFAM" id="SSF51735">
    <property type="entry name" value="NAD(P)-binding Rossmann-fold domains"/>
    <property type="match status" value="1"/>
</dbReference>
<sequence length="332" mass="35342">MDRAARPMTMPHRFECAAGPSRQIHTWLELHMIRFDGRVALVTGAGAGLGRAHALLLASRGAKVVVNDFGGNVDGAGGSERAADRVVEEIRSAGGQAAANYASVSDRAGAESIVQTALDHFGRIDIVVNNAGIIRDRSFAKMTLDDFELVLNVHLLGTVYVTKAAWPHLLAQGYGRVILTTSGSGLVGNFGQTNYSAAKAGMIGFMNNLKIEGAKANVKVNAISPVAETRMTQGLNAPTLQDILRPEQVSPAVAWLASEACDVTGEIIAAGGGYFSRVKLVKATGAVIDGSRERNVTIEDFAENKTRIFDLTDAQPYERTLDDHVLARMGVK</sequence>
<keyword evidence="6" id="KW-1185">Reference proteome</keyword>
<dbReference type="InterPro" id="IPR057326">
    <property type="entry name" value="KR_dom"/>
</dbReference>
<accession>A0ABW6ZNQ6</accession>
<dbReference type="Proteomes" id="UP001604043">
    <property type="component" value="Unassembled WGS sequence"/>
</dbReference>
<organism evidence="5 6">
    <name type="scientific">Xanthobacter aminoxidans</name>
    <dbReference type="NCBI Taxonomy" id="186280"/>
    <lineage>
        <taxon>Bacteria</taxon>
        <taxon>Pseudomonadati</taxon>
        <taxon>Pseudomonadota</taxon>
        <taxon>Alphaproteobacteria</taxon>
        <taxon>Hyphomicrobiales</taxon>
        <taxon>Xanthobacteraceae</taxon>
        <taxon>Xanthobacter</taxon>
    </lineage>
</organism>
<dbReference type="InterPro" id="IPR051687">
    <property type="entry name" value="Peroxisomal_Beta-Oxidation"/>
</dbReference>
<feature type="domain" description="Ketoreductase" evidence="4">
    <location>
        <begin position="38"/>
        <end position="229"/>
    </location>
</feature>
<dbReference type="Pfam" id="PF00106">
    <property type="entry name" value="adh_short"/>
    <property type="match status" value="1"/>
</dbReference>
<dbReference type="CDD" id="cd05353">
    <property type="entry name" value="hydroxyacyl-CoA-like_DH_SDR_c-like"/>
    <property type="match status" value="1"/>
</dbReference>
<proteinExistence type="inferred from homology"/>
<protein>
    <submittedName>
        <fullName evidence="5">SDR family oxidoreductase</fullName>
    </submittedName>
</protein>
<dbReference type="InterPro" id="IPR002347">
    <property type="entry name" value="SDR_fam"/>
</dbReference>